<feature type="compositionally biased region" description="Basic and acidic residues" evidence="2">
    <location>
        <begin position="75"/>
        <end position="87"/>
    </location>
</feature>
<feature type="region of interest" description="Disordered" evidence="2">
    <location>
        <begin position="75"/>
        <end position="123"/>
    </location>
</feature>
<dbReference type="SUPFAM" id="SSF54928">
    <property type="entry name" value="RNA-binding domain, RBD"/>
    <property type="match status" value="1"/>
</dbReference>
<proteinExistence type="predicted"/>
<dbReference type="InterPro" id="IPR000504">
    <property type="entry name" value="RRM_dom"/>
</dbReference>
<dbReference type="Gene3D" id="3.30.70.330">
    <property type="match status" value="1"/>
</dbReference>
<evidence type="ECO:0000256" key="2">
    <source>
        <dbReference type="SAM" id="MobiDB-lite"/>
    </source>
</evidence>
<evidence type="ECO:0000259" key="3">
    <source>
        <dbReference type="PROSITE" id="PS50102"/>
    </source>
</evidence>
<dbReference type="GO" id="GO:0003723">
    <property type="term" value="F:RNA binding"/>
    <property type="evidence" value="ECO:0007669"/>
    <property type="project" value="UniProtKB-KW"/>
</dbReference>
<protein>
    <submittedName>
        <fullName evidence="4">RNA-binding protein</fullName>
    </submittedName>
</protein>
<dbReference type="EMBL" id="PGTN01000028">
    <property type="protein sequence ID" value="PJF47963.1"/>
    <property type="molecule type" value="Genomic_DNA"/>
</dbReference>
<feature type="compositionally biased region" description="Basic and acidic residues" evidence="2">
    <location>
        <begin position="108"/>
        <end position="123"/>
    </location>
</feature>
<dbReference type="Proteomes" id="UP000230790">
    <property type="component" value="Unassembled WGS sequence"/>
</dbReference>
<accession>A0A2M8QDS8</accession>
<dbReference type="SMART" id="SM00360">
    <property type="entry name" value="RRM"/>
    <property type="match status" value="1"/>
</dbReference>
<dbReference type="InterPro" id="IPR035979">
    <property type="entry name" value="RBD_domain_sf"/>
</dbReference>
<dbReference type="PROSITE" id="PS50102">
    <property type="entry name" value="RRM"/>
    <property type="match status" value="1"/>
</dbReference>
<reference evidence="4 5" key="1">
    <citation type="submission" date="2017-11" db="EMBL/GenBank/DDBJ databases">
        <title>Evolution of Phototrophy in the Chloroflexi Phylum Driven by Horizontal Gene Transfer.</title>
        <authorList>
            <person name="Ward L.M."/>
            <person name="Hemp J."/>
            <person name="Shih P.M."/>
            <person name="Mcglynn S.E."/>
            <person name="Fischer W."/>
        </authorList>
    </citation>
    <scope>NUCLEOTIDE SEQUENCE [LARGE SCALE GENOMIC DNA]</scope>
    <source>
        <strain evidence="4">JP3_7</strain>
    </source>
</reference>
<sequence length="135" mass="15384">MTSRLYVGNLAYSTTDEGLRNFFAAAGEVKSAEIVLERVSRRSKGFGFVEMATDEGAQNAINTLNGKLLDQRPIRIDFARPKEERPRNVSSNAPERTSRLGSSSGNRGNRDRRDAARGRDRERNRDWRRDVYDDF</sequence>
<evidence type="ECO:0000313" key="4">
    <source>
        <dbReference type="EMBL" id="PJF47963.1"/>
    </source>
</evidence>
<keyword evidence="1" id="KW-0694">RNA-binding</keyword>
<evidence type="ECO:0000313" key="5">
    <source>
        <dbReference type="Proteomes" id="UP000230790"/>
    </source>
</evidence>
<feature type="domain" description="RRM" evidence="3">
    <location>
        <begin position="3"/>
        <end position="81"/>
    </location>
</feature>
<evidence type="ECO:0000256" key="1">
    <source>
        <dbReference type="ARBA" id="ARBA00022884"/>
    </source>
</evidence>
<dbReference type="InterPro" id="IPR052462">
    <property type="entry name" value="SLIRP/GR-RBP-like"/>
</dbReference>
<dbReference type="PANTHER" id="PTHR48027">
    <property type="entry name" value="HETEROGENEOUS NUCLEAR RIBONUCLEOPROTEIN 87F-RELATED"/>
    <property type="match status" value="1"/>
</dbReference>
<dbReference type="AlphaFoldDB" id="A0A2M8QDS8"/>
<dbReference type="Pfam" id="PF00076">
    <property type="entry name" value="RRM_1"/>
    <property type="match status" value="1"/>
</dbReference>
<organism evidence="4 5">
    <name type="scientific">Candidatus Thermofonsia Clade 3 bacterium</name>
    <dbReference type="NCBI Taxonomy" id="2364212"/>
    <lineage>
        <taxon>Bacteria</taxon>
        <taxon>Bacillati</taxon>
        <taxon>Chloroflexota</taxon>
        <taxon>Candidatus Thermofontia</taxon>
        <taxon>Candidatus Thermofonsia Clade 3</taxon>
    </lineage>
</organism>
<dbReference type="InterPro" id="IPR012677">
    <property type="entry name" value="Nucleotide-bd_a/b_plait_sf"/>
</dbReference>
<name>A0A2M8QDS8_9CHLR</name>
<gene>
    <name evidence="4" type="ORF">CUN48_05815</name>
</gene>
<comment type="caution">
    <text evidence="4">The sequence shown here is derived from an EMBL/GenBank/DDBJ whole genome shotgun (WGS) entry which is preliminary data.</text>
</comment>